<dbReference type="Gene3D" id="6.10.130.10">
    <property type="entry name" value="Ubiquitin-protein ligase E3A, N-terminal zinc-binding domain (AZUL)"/>
    <property type="match status" value="1"/>
</dbReference>
<feature type="region of interest" description="Disordered" evidence="1">
    <location>
        <begin position="1"/>
        <end position="43"/>
    </location>
</feature>
<accession>A0A8S4D4M6</accession>
<evidence type="ECO:0000256" key="1">
    <source>
        <dbReference type="SAM" id="MobiDB-lite"/>
    </source>
</evidence>
<dbReference type="Pfam" id="PF16558">
    <property type="entry name" value="AZUL"/>
    <property type="match status" value="1"/>
</dbReference>
<feature type="region of interest" description="Disordered" evidence="1">
    <location>
        <begin position="135"/>
        <end position="168"/>
    </location>
</feature>
<feature type="domain" description="Ubiquitin-protein ligase E3A N-terminal zinc-binding" evidence="2">
    <location>
        <begin position="50"/>
        <end position="104"/>
    </location>
</feature>
<dbReference type="Proteomes" id="UP000653454">
    <property type="component" value="Unassembled WGS sequence"/>
</dbReference>
<reference evidence="3" key="1">
    <citation type="submission" date="2020-11" db="EMBL/GenBank/DDBJ databases">
        <authorList>
            <person name="Whiteford S."/>
        </authorList>
    </citation>
    <scope>NUCLEOTIDE SEQUENCE</scope>
</reference>
<comment type="caution">
    <text evidence="3">The sequence shown here is derived from an EMBL/GenBank/DDBJ whole genome shotgun (WGS) entry which is preliminary data.</text>
</comment>
<dbReference type="EMBL" id="CAJHNJ030000002">
    <property type="protein sequence ID" value="CAG9090303.1"/>
    <property type="molecule type" value="Genomic_DNA"/>
</dbReference>
<dbReference type="InterPro" id="IPR032353">
    <property type="entry name" value="AZUL"/>
</dbReference>
<feature type="compositionally biased region" description="Basic and acidic residues" evidence="1">
    <location>
        <begin position="1"/>
        <end position="12"/>
    </location>
</feature>
<evidence type="ECO:0000313" key="4">
    <source>
        <dbReference type="Proteomes" id="UP000653454"/>
    </source>
</evidence>
<evidence type="ECO:0000313" key="3">
    <source>
        <dbReference type="EMBL" id="CAG9090303.1"/>
    </source>
</evidence>
<gene>
    <name evidence="3" type="ORF">PLXY2_LOCUS763</name>
</gene>
<evidence type="ECO:0000259" key="2">
    <source>
        <dbReference type="Pfam" id="PF16558"/>
    </source>
</evidence>
<protein>
    <submittedName>
        <fullName evidence="3">(diamondback moth) hypothetical protein</fullName>
    </submittedName>
</protein>
<keyword evidence="4" id="KW-1185">Reference proteome</keyword>
<organism evidence="3 4">
    <name type="scientific">Plutella xylostella</name>
    <name type="common">Diamondback moth</name>
    <name type="synonym">Plutella maculipennis</name>
    <dbReference type="NCBI Taxonomy" id="51655"/>
    <lineage>
        <taxon>Eukaryota</taxon>
        <taxon>Metazoa</taxon>
        <taxon>Ecdysozoa</taxon>
        <taxon>Arthropoda</taxon>
        <taxon>Hexapoda</taxon>
        <taxon>Insecta</taxon>
        <taxon>Pterygota</taxon>
        <taxon>Neoptera</taxon>
        <taxon>Endopterygota</taxon>
        <taxon>Lepidoptera</taxon>
        <taxon>Glossata</taxon>
        <taxon>Ditrysia</taxon>
        <taxon>Yponomeutoidea</taxon>
        <taxon>Plutellidae</taxon>
        <taxon>Plutella</taxon>
    </lineage>
</organism>
<sequence length="417" mass="44456">MSSKRETDEASRLSEASSSSNNSAAAVSEGGIPPACESEDPREVMKRAAAKQLIERYFYQLVDGCGDPHCDNQHCASSSESRSLSPNEAAAEAIKLFYKEARLCGGQPNKVRRTDEDKPHTCFSLPCTTSGDLIGDATNSSSAESSQPSHTVLETSQKTSQPDDVGTVSHNNGAVLTEQRMSELCAECLRSQRAQPLVRALGEAFSQPALLARCFQGALKSGTQGTSSHIWLIICMLRTTDGATAAAGVSDPDKDVDSAARPGPDLDACQRAFQHLAKVPSDYYSGALATALTALAESLTIDLRATRRLRLREVVACLAIVFELPELDCDEYLEVALPALCRVAEHLPVKGQARLARAWAARGAARLRRLLGSLQQLIALRVVGAGCSALLPVQADVAVTSAVRLMKTVSTKDNAES</sequence>
<dbReference type="InterPro" id="IPR042556">
    <property type="entry name" value="AZUL_sf"/>
</dbReference>
<feature type="compositionally biased region" description="Low complexity" evidence="1">
    <location>
        <begin position="13"/>
        <end position="29"/>
    </location>
</feature>
<dbReference type="AlphaFoldDB" id="A0A8S4D4M6"/>
<name>A0A8S4D4M6_PLUXY</name>
<proteinExistence type="predicted"/>